<evidence type="ECO:0000256" key="1">
    <source>
        <dbReference type="SAM" id="MobiDB-lite"/>
    </source>
</evidence>
<feature type="region of interest" description="Disordered" evidence="1">
    <location>
        <begin position="160"/>
        <end position="179"/>
    </location>
</feature>
<protein>
    <submittedName>
        <fullName evidence="2">Uncharacterized protein</fullName>
    </submittedName>
</protein>
<gene>
    <name evidence="2" type="ORF">GTA08_BOTSDO08720</name>
</gene>
<evidence type="ECO:0000313" key="3">
    <source>
        <dbReference type="Proteomes" id="UP000572817"/>
    </source>
</evidence>
<name>A0A8H4IP69_9PEZI</name>
<sequence>MVRLGFGRILPCLSPCLHIHRPQASAQHHTSTVLGNVHARSPHHGTSSAWAAAESATARLRCPAPRSGWARRQQLRFRHAQKLARWRAIAGGLGALALRGQTAAFMHMQRPRCRIGAEDVRAGQLRARPRSQICRRPAPHPSSAACLDLMALAIEQRYASSPGQGTPAALRRPAQRHGR</sequence>
<organism evidence="2 3">
    <name type="scientific">Botryosphaeria dothidea</name>
    <dbReference type="NCBI Taxonomy" id="55169"/>
    <lineage>
        <taxon>Eukaryota</taxon>
        <taxon>Fungi</taxon>
        <taxon>Dikarya</taxon>
        <taxon>Ascomycota</taxon>
        <taxon>Pezizomycotina</taxon>
        <taxon>Dothideomycetes</taxon>
        <taxon>Dothideomycetes incertae sedis</taxon>
        <taxon>Botryosphaeriales</taxon>
        <taxon>Botryosphaeriaceae</taxon>
        <taxon>Botryosphaeria</taxon>
    </lineage>
</organism>
<dbReference type="AlphaFoldDB" id="A0A8H4IP69"/>
<evidence type="ECO:0000313" key="2">
    <source>
        <dbReference type="EMBL" id="KAF4302733.1"/>
    </source>
</evidence>
<dbReference type="EMBL" id="WWBZ02000062">
    <property type="protein sequence ID" value="KAF4302733.1"/>
    <property type="molecule type" value="Genomic_DNA"/>
</dbReference>
<keyword evidence="3" id="KW-1185">Reference proteome</keyword>
<accession>A0A8H4IP69</accession>
<dbReference type="Proteomes" id="UP000572817">
    <property type="component" value="Unassembled WGS sequence"/>
</dbReference>
<reference evidence="2" key="1">
    <citation type="submission" date="2020-04" db="EMBL/GenBank/DDBJ databases">
        <title>Genome Assembly and Annotation of Botryosphaeria dothidea sdau 11-99, a Latent Pathogen of Apple Fruit Ring Rot in China.</title>
        <authorList>
            <person name="Yu C."/>
            <person name="Diao Y."/>
            <person name="Lu Q."/>
            <person name="Zhao J."/>
            <person name="Cui S."/>
            <person name="Peng C."/>
            <person name="He B."/>
            <person name="Liu H."/>
        </authorList>
    </citation>
    <scope>NUCLEOTIDE SEQUENCE [LARGE SCALE GENOMIC DNA]</scope>
    <source>
        <strain evidence="2">Sdau11-99</strain>
    </source>
</reference>
<comment type="caution">
    <text evidence="2">The sequence shown here is derived from an EMBL/GenBank/DDBJ whole genome shotgun (WGS) entry which is preliminary data.</text>
</comment>
<proteinExistence type="predicted"/>